<dbReference type="InterPro" id="IPR009959">
    <property type="entry name" value="Cyclase_SnoaL-like"/>
</dbReference>
<dbReference type="PANTHER" id="PTHR38436:SF1">
    <property type="entry name" value="ESTER CYCLASE"/>
    <property type="match status" value="1"/>
</dbReference>
<dbReference type="GO" id="GO:0030638">
    <property type="term" value="P:polyketide metabolic process"/>
    <property type="evidence" value="ECO:0007669"/>
    <property type="project" value="InterPro"/>
</dbReference>
<dbReference type="PANTHER" id="PTHR38436">
    <property type="entry name" value="POLYKETIDE CYCLASE SNOAL-LIKE DOMAIN"/>
    <property type="match status" value="1"/>
</dbReference>
<dbReference type="EMBL" id="CP030760">
    <property type="protein sequence ID" value="AXA41580.1"/>
    <property type="molecule type" value="Genomic_DNA"/>
</dbReference>
<dbReference type="Proteomes" id="UP000251166">
    <property type="component" value="Chromosome"/>
</dbReference>
<dbReference type="Gene3D" id="3.10.450.50">
    <property type="match status" value="1"/>
</dbReference>
<organism evidence="1 2">
    <name type="scientific">Rhizobium leguminosarum</name>
    <dbReference type="NCBI Taxonomy" id="384"/>
    <lineage>
        <taxon>Bacteria</taxon>
        <taxon>Pseudomonadati</taxon>
        <taxon>Pseudomonadota</taxon>
        <taxon>Alphaproteobacteria</taxon>
        <taxon>Hyphomicrobiales</taxon>
        <taxon>Rhizobiaceae</taxon>
        <taxon>Rhizobium/Agrobacterium group</taxon>
        <taxon>Rhizobium</taxon>
    </lineage>
</organism>
<protein>
    <submittedName>
        <fullName evidence="1">SnoaL-like polyketide cyclase family protein</fullName>
    </submittedName>
</protein>
<sequence length="138" mass="15310">MAMERNKMAMRRFVEFINTASEQLAAELIASEAIFHVPGRQEPLRGPDGYLEIIGMMRGGFPDIQWTLEEIIAEDDKIAARFTMRGTHQGPFLGVEPTGKSITVQAVNFYRLADGKFVEERGQPDLLSLLQQIGAVGG</sequence>
<reference evidence="1 2" key="1">
    <citation type="submission" date="2018-07" db="EMBL/GenBank/DDBJ databases">
        <title>Rhizobium leguminosarum strain:ATCC 14479 Genome sequencing and assembly.</title>
        <authorList>
            <person name="Chakraborty R."/>
        </authorList>
    </citation>
    <scope>NUCLEOTIDE SEQUENCE [LARGE SCALE GENOMIC DNA]</scope>
    <source>
        <strain evidence="1 2">ATCC 14479</strain>
    </source>
</reference>
<dbReference type="Pfam" id="PF07366">
    <property type="entry name" value="SnoaL"/>
    <property type="match status" value="1"/>
</dbReference>
<evidence type="ECO:0000313" key="1">
    <source>
        <dbReference type="EMBL" id="AXA41580.1"/>
    </source>
</evidence>
<accession>A0A2Z4YJC1</accession>
<proteinExistence type="predicted"/>
<name>A0A2Z4YJC1_RHILE</name>
<dbReference type="RefSeq" id="WP_112906097.1">
    <property type="nucleotide sequence ID" value="NZ_CP030760.1"/>
</dbReference>
<dbReference type="SUPFAM" id="SSF54427">
    <property type="entry name" value="NTF2-like"/>
    <property type="match status" value="1"/>
</dbReference>
<evidence type="ECO:0000313" key="2">
    <source>
        <dbReference type="Proteomes" id="UP000251166"/>
    </source>
</evidence>
<dbReference type="AlphaFoldDB" id="A0A2Z4YJC1"/>
<dbReference type="InterPro" id="IPR032710">
    <property type="entry name" value="NTF2-like_dom_sf"/>
</dbReference>
<gene>
    <name evidence="1" type="ORF">DLJ82_4015</name>
</gene>